<keyword evidence="3" id="KW-1185">Reference proteome</keyword>
<dbReference type="EMBL" id="ML210388">
    <property type="protein sequence ID" value="TFK18627.1"/>
    <property type="molecule type" value="Genomic_DNA"/>
</dbReference>
<evidence type="ECO:0000313" key="3">
    <source>
        <dbReference type="Proteomes" id="UP000307440"/>
    </source>
</evidence>
<organism evidence="2 3">
    <name type="scientific">Coprinopsis marcescibilis</name>
    <name type="common">Agaric fungus</name>
    <name type="synonym">Psathyrella marcescibilis</name>
    <dbReference type="NCBI Taxonomy" id="230819"/>
    <lineage>
        <taxon>Eukaryota</taxon>
        <taxon>Fungi</taxon>
        <taxon>Dikarya</taxon>
        <taxon>Basidiomycota</taxon>
        <taxon>Agaricomycotina</taxon>
        <taxon>Agaricomycetes</taxon>
        <taxon>Agaricomycetidae</taxon>
        <taxon>Agaricales</taxon>
        <taxon>Agaricineae</taxon>
        <taxon>Psathyrellaceae</taxon>
        <taxon>Coprinopsis</taxon>
    </lineage>
</organism>
<feature type="chain" id="PRO_5022804750" description="Fruit-body specific protein a" evidence="1">
    <location>
        <begin position="20"/>
        <end position="493"/>
    </location>
</feature>
<keyword evidence="1" id="KW-0732">Signal</keyword>
<dbReference type="PANTHER" id="PTHR36578">
    <property type="entry name" value="CHROMOSOME 15, WHOLE GENOME SHOTGUN SEQUENCE"/>
    <property type="match status" value="1"/>
</dbReference>
<dbReference type="STRING" id="230819.A0A5C3KFM1"/>
<dbReference type="PANTHER" id="PTHR36578:SF1">
    <property type="entry name" value="APPLE DOMAIN-CONTAINING PROTEIN"/>
    <property type="match status" value="1"/>
</dbReference>
<evidence type="ECO:0000256" key="1">
    <source>
        <dbReference type="SAM" id="SignalP"/>
    </source>
</evidence>
<feature type="signal peptide" evidence="1">
    <location>
        <begin position="1"/>
        <end position="19"/>
    </location>
</feature>
<reference evidence="2 3" key="1">
    <citation type="journal article" date="2019" name="Nat. Ecol. Evol.">
        <title>Megaphylogeny resolves global patterns of mushroom evolution.</title>
        <authorList>
            <person name="Varga T."/>
            <person name="Krizsan K."/>
            <person name="Foldi C."/>
            <person name="Dima B."/>
            <person name="Sanchez-Garcia M."/>
            <person name="Sanchez-Ramirez S."/>
            <person name="Szollosi G.J."/>
            <person name="Szarkandi J.G."/>
            <person name="Papp V."/>
            <person name="Albert L."/>
            <person name="Andreopoulos W."/>
            <person name="Angelini C."/>
            <person name="Antonin V."/>
            <person name="Barry K.W."/>
            <person name="Bougher N.L."/>
            <person name="Buchanan P."/>
            <person name="Buyck B."/>
            <person name="Bense V."/>
            <person name="Catcheside P."/>
            <person name="Chovatia M."/>
            <person name="Cooper J."/>
            <person name="Damon W."/>
            <person name="Desjardin D."/>
            <person name="Finy P."/>
            <person name="Geml J."/>
            <person name="Haridas S."/>
            <person name="Hughes K."/>
            <person name="Justo A."/>
            <person name="Karasinski D."/>
            <person name="Kautmanova I."/>
            <person name="Kiss B."/>
            <person name="Kocsube S."/>
            <person name="Kotiranta H."/>
            <person name="LaButti K.M."/>
            <person name="Lechner B.E."/>
            <person name="Liimatainen K."/>
            <person name="Lipzen A."/>
            <person name="Lukacs Z."/>
            <person name="Mihaltcheva S."/>
            <person name="Morgado L.N."/>
            <person name="Niskanen T."/>
            <person name="Noordeloos M.E."/>
            <person name="Ohm R.A."/>
            <person name="Ortiz-Santana B."/>
            <person name="Ovrebo C."/>
            <person name="Racz N."/>
            <person name="Riley R."/>
            <person name="Savchenko A."/>
            <person name="Shiryaev A."/>
            <person name="Soop K."/>
            <person name="Spirin V."/>
            <person name="Szebenyi C."/>
            <person name="Tomsovsky M."/>
            <person name="Tulloss R.E."/>
            <person name="Uehling J."/>
            <person name="Grigoriev I.V."/>
            <person name="Vagvolgyi C."/>
            <person name="Papp T."/>
            <person name="Martin F.M."/>
            <person name="Miettinen O."/>
            <person name="Hibbett D.S."/>
            <person name="Nagy L.G."/>
        </authorList>
    </citation>
    <scope>NUCLEOTIDE SEQUENCE [LARGE SCALE GENOMIC DNA]</scope>
    <source>
        <strain evidence="2 3">CBS 121175</strain>
    </source>
</reference>
<evidence type="ECO:0000313" key="2">
    <source>
        <dbReference type="EMBL" id="TFK18627.1"/>
    </source>
</evidence>
<protein>
    <recommendedName>
        <fullName evidence="4">Fruit-body specific protein a</fullName>
    </recommendedName>
</protein>
<dbReference type="OrthoDB" id="271448at2759"/>
<sequence length="493" mass="53507">MRSLCRVLVVGLAVIVATGAVVEVVPPSKGNPSYATRKGLVAPQTDISSIVSVVRNVNQKGGAAPDDLPNQEVAETIVTAVDGRVTESGPSSSEKSSELKTPAIRRALEDYRVLFWGTGVQSEDRDASVEGTAYLTHTLVPNTTYNVEACLDYCSSVEGCVFANLYYEFNNYWLDFETPDKSNLKCALYGDVHGEEEKTNYGGQQSYLAPAPLIYIQQSSGFVLDGGAVDPQPETPEGYALVFESDKATEAPAYMEFFLLDKYDVDTCARECNQHAPDSIGGVCQFFNIWRAVIDGVPVTYVCVLFSLPTDEATAIYPGEDDVQVTLSRGYMRQNLVIDGGFEAYDGCLDFCYEEAYEHWIGTSPAGGKDDATIFRAAMYARTAQTVGLLGSATGADSFAGTLTPANTLTTIEGRVYKVALFQNSAYSGPTFQKDSFLEILWNGEVVKTVRPGYSDWAFVEAEVVAEGDDVVEIRGGKAPAWTFVDDIGVWLL</sequence>
<accession>A0A5C3KFM1</accession>
<name>A0A5C3KFM1_COPMA</name>
<dbReference type="AlphaFoldDB" id="A0A5C3KFM1"/>
<gene>
    <name evidence="2" type="ORF">FA15DRAFT_689757</name>
</gene>
<dbReference type="Proteomes" id="UP000307440">
    <property type="component" value="Unassembled WGS sequence"/>
</dbReference>
<proteinExistence type="predicted"/>
<evidence type="ECO:0008006" key="4">
    <source>
        <dbReference type="Google" id="ProtNLM"/>
    </source>
</evidence>